<reference evidence="2 3" key="1">
    <citation type="submission" date="2017-12" db="EMBL/GenBank/DDBJ databases">
        <title>Genome sequence of Pseudomonas palleroniana MAB3.</title>
        <authorList>
            <person name="Nascimento F.X."/>
        </authorList>
    </citation>
    <scope>NUCLEOTIDE SEQUENCE [LARGE SCALE GENOMIC DNA]</scope>
    <source>
        <strain evidence="2 3">MAB3</strain>
    </source>
</reference>
<evidence type="ECO:0000313" key="2">
    <source>
        <dbReference type="EMBL" id="AVE04292.1"/>
    </source>
</evidence>
<feature type="region of interest" description="Disordered" evidence="1">
    <location>
        <begin position="40"/>
        <end position="136"/>
    </location>
</feature>
<evidence type="ECO:0000313" key="3">
    <source>
        <dbReference type="Proteomes" id="UP000237830"/>
    </source>
</evidence>
<dbReference type="RefSeq" id="WP_104994061.1">
    <property type="nucleotide sequence ID" value="NZ_CP092411.1"/>
</dbReference>
<organism evidence="2 3">
    <name type="scientific">Pseudomonas palleroniana</name>
    <dbReference type="NCBI Taxonomy" id="191390"/>
    <lineage>
        <taxon>Bacteria</taxon>
        <taxon>Pseudomonadati</taxon>
        <taxon>Pseudomonadota</taxon>
        <taxon>Gammaproteobacteria</taxon>
        <taxon>Pseudomonadales</taxon>
        <taxon>Pseudomonadaceae</taxon>
        <taxon>Pseudomonas</taxon>
    </lineage>
</organism>
<dbReference type="EMBL" id="CP025494">
    <property type="protein sequence ID" value="AVE04292.1"/>
    <property type="molecule type" value="Genomic_DNA"/>
</dbReference>
<dbReference type="Proteomes" id="UP000237830">
    <property type="component" value="Chromosome"/>
</dbReference>
<evidence type="ECO:0000256" key="1">
    <source>
        <dbReference type="SAM" id="MobiDB-lite"/>
    </source>
</evidence>
<gene>
    <name evidence="2" type="ORF">CYL20_06955</name>
</gene>
<dbReference type="GeneID" id="97921289"/>
<proteinExistence type="predicted"/>
<accession>A0A2L1J716</accession>
<feature type="compositionally biased region" description="Basic and acidic residues" evidence="1">
    <location>
        <begin position="40"/>
        <end position="111"/>
    </location>
</feature>
<sequence>MYRNQLSRLLASSLIASTLMTIVPIALGATAQDIEHLRNSSMEQRQREANQRAEEQARQVREQMRRTAEENRQRAKDLEDTMRRHEQERVEADRKLRLEAREKEMAQEAAKRMPLRVPPAHACKDLPECASDASPH</sequence>
<name>A0A2L1J716_9PSED</name>
<protein>
    <submittedName>
        <fullName evidence="2">Uncharacterized protein</fullName>
    </submittedName>
</protein>
<dbReference type="AlphaFoldDB" id="A0A2L1J716"/>